<reference evidence="1 2" key="1">
    <citation type="journal article" date="2014" name="Nat. Commun.">
        <title>Klebsormidium flaccidum genome reveals primary factors for plant terrestrial adaptation.</title>
        <authorList>
            <person name="Hori K."/>
            <person name="Maruyama F."/>
            <person name="Fujisawa T."/>
            <person name="Togashi T."/>
            <person name="Yamamoto N."/>
            <person name="Seo M."/>
            <person name="Sato S."/>
            <person name="Yamada T."/>
            <person name="Mori H."/>
            <person name="Tajima N."/>
            <person name="Moriyama T."/>
            <person name="Ikeuchi M."/>
            <person name="Watanabe M."/>
            <person name="Wada H."/>
            <person name="Kobayashi K."/>
            <person name="Saito M."/>
            <person name="Masuda T."/>
            <person name="Sasaki-Sekimoto Y."/>
            <person name="Mashiguchi K."/>
            <person name="Awai K."/>
            <person name="Shimojima M."/>
            <person name="Masuda S."/>
            <person name="Iwai M."/>
            <person name="Nobusawa T."/>
            <person name="Narise T."/>
            <person name="Kondo S."/>
            <person name="Saito H."/>
            <person name="Sato R."/>
            <person name="Murakawa M."/>
            <person name="Ihara Y."/>
            <person name="Oshima-Yamada Y."/>
            <person name="Ohtaka K."/>
            <person name="Satoh M."/>
            <person name="Sonobe K."/>
            <person name="Ishii M."/>
            <person name="Ohtani R."/>
            <person name="Kanamori-Sato M."/>
            <person name="Honoki R."/>
            <person name="Miyazaki D."/>
            <person name="Mochizuki H."/>
            <person name="Umetsu J."/>
            <person name="Higashi K."/>
            <person name="Shibata D."/>
            <person name="Kamiya Y."/>
            <person name="Sato N."/>
            <person name="Nakamura Y."/>
            <person name="Tabata S."/>
            <person name="Ida S."/>
            <person name="Kurokawa K."/>
            <person name="Ohta H."/>
        </authorList>
    </citation>
    <scope>NUCLEOTIDE SEQUENCE [LARGE SCALE GENOMIC DNA]</scope>
    <source>
        <strain evidence="1 2">NIES-2285</strain>
    </source>
</reference>
<protein>
    <submittedName>
        <fullName evidence="1">Uncharacterized protein</fullName>
    </submittedName>
</protein>
<dbReference type="Proteomes" id="UP000054558">
    <property type="component" value="Unassembled WGS sequence"/>
</dbReference>
<dbReference type="STRING" id="105231.A0A1Y1HSD7"/>
<dbReference type="OMA" id="IMAQENY"/>
<gene>
    <name evidence="1" type="ORF">KFL_000410010</name>
</gene>
<organism evidence="1 2">
    <name type="scientific">Klebsormidium nitens</name>
    <name type="common">Green alga</name>
    <name type="synonym">Ulothrix nitens</name>
    <dbReference type="NCBI Taxonomy" id="105231"/>
    <lineage>
        <taxon>Eukaryota</taxon>
        <taxon>Viridiplantae</taxon>
        <taxon>Streptophyta</taxon>
        <taxon>Klebsormidiophyceae</taxon>
        <taxon>Klebsormidiales</taxon>
        <taxon>Klebsormidiaceae</taxon>
        <taxon>Klebsormidium</taxon>
    </lineage>
</organism>
<sequence>MAQDFSVQYNATFKVITDSFVNETYVGYQCGTPRPNYRPASNKVFQIPLAAIGTDSTVPVGFIELLGIQSALKYIDPTYITSPCILKLVNESAISSFDTSFPANRTLIAQQEATLAGVFKSSQKASNNSLWIQVDATSDPGPLKRAEWIKYIALFFNLEPEAKTIYDEIATLYNCQRTAYANRTNKPVVAWVNYYQNVWTISNATYKLLLTADAGGANLPNSSYRSYNLSANATEITAFQTALQNVTVVIDESYAADPSTYTIAKFLANARLNGTANPPAFVTNRQVWREDKTVSPGGTGGLAWFEEAVAEPQVVLQDLISAFWGTNTTHTFFRNVAQNETIIVADPAQCLRNANSTKPVTVVACPLAPAANITANVTLP</sequence>
<name>A0A1Y1HSD7_KLENI</name>
<keyword evidence="2" id="KW-1185">Reference proteome</keyword>
<dbReference type="AlphaFoldDB" id="A0A1Y1HSD7"/>
<dbReference type="PANTHER" id="PTHR38360">
    <property type="entry name" value="OS03G0120000 PROTEIN"/>
    <property type="match status" value="1"/>
</dbReference>
<dbReference type="PANTHER" id="PTHR38360:SF1">
    <property type="entry name" value="F12P19.7"/>
    <property type="match status" value="1"/>
</dbReference>
<dbReference type="OrthoDB" id="409848at2759"/>
<accession>A0A1Y1HSD7</accession>
<dbReference type="SUPFAM" id="SSF53807">
    <property type="entry name" value="Helical backbone' metal receptor"/>
    <property type="match status" value="1"/>
</dbReference>
<proteinExistence type="predicted"/>
<evidence type="ECO:0000313" key="1">
    <source>
        <dbReference type="EMBL" id="GAQ79901.1"/>
    </source>
</evidence>
<evidence type="ECO:0000313" key="2">
    <source>
        <dbReference type="Proteomes" id="UP000054558"/>
    </source>
</evidence>
<dbReference type="EMBL" id="DF236990">
    <property type="protein sequence ID" value="GAQ79901.1"/>
    <property type="molecule type" value="Genomic_DNA"/>
</dbReference>